<protein>
    <recommendedName>
        <fullName evidence="4">ABC transporter domain-containing protein</fullName>
    </recommendedName>
</protein>
<keyword evidence="2" id="KW-0547">Nucleotide-binding</keyword>
<dbReference type="EMBL" id="BART01019306">
    <property type="protein sequence ID" value="GAG84480.1"/>
    <property type="molecule type" value="Genomic_DNA"/>
</dbReference>
<keyword evidence="1" id="KW-0813">Transport</keyword>
<dbReference type="SUPFAM" id="SSF52540">
    <property type="entry name" value="P-loop containing nucleoside triphosphate hydrolases"/>
    <property type="match status" value="1"/>
</dbReference>
<gene>
    <name evidence="5" type="ORF">S01H4_36167</name>
</gene>
<proteinExistence type="predicted"/>
<keyword evidence="3" id="KW-0067">ATP-binding</keyword>
<dbReference type="AlphaFoldDB" id="X1AP09"/>
<dbReference type="PANTHER" id="PTHR42711">
    <property type="entry name" value="ABC TRANSPORTER ATP-BINDING PROTEIN"/>
    <property type="match status" value="1"/>
</dbReference>
<dbReference type="InterPro" id="IPR050763">
    <property type="entry name" value="ABC_transporter_ATP-binding"/>
</dbReference>
<name>X1AP09_9ZZZZ</name>
<reference evidence="5" key="1">
    <citation type="journal article" date="2014" name="Front. Microbiol.">
        <title>High frequency of phylogenetically diverse reductive dehalogenase-homologous genes in deep subseafloor sedimentary metagenomes.</title>
        <authorList>
            <person name="Kawai M."/>
            <person name="Futagami T."/>
            <person name="Toyoda A."/>
            <person name="Takaki Y."/>
            <person name="Nishi S."/>
            <person name="Hori S."/>
            <person name="Arai W."/>
            <person name="Tsubouchi T."/>
            <person name="Morono Y."/>
            <person name="Uchiyama I."/>
            <person name="Ito T."/>
            <person name="Fujiyama A."/>
            <person name="Inagaki F."/>
            <person name="Takami H."/>
        </authorList>
    </citation>
    <scope>NUCLEOTIDE SEQUENCE</scope>
    <source>
        <strain evidence="5">Expedition CK06-06</strain>
    </source>
</reference>
<feature type="non-terminal residue" evidence="5">
    <location>
        <position position="1"/>
    </location>
</feature>
<evidence type="ECO:0000313" key="5">
    <source>
        <dbReference type="EMBL" id="GAG84480.1"/>
    </source>
</evidence>
<evidence type="ECO:0000256" key="3">
    <source>
        <dbReference type="ARBA" id="ARBA00022840"/>
    </source>
</evidence>
<evidence type="ECO:0000259" key="4">
    <source>
        <dbReference type="Pfam" id="PF00005"/>
    </source>
</evidence>
<feature type="domain" description="ABC transporter" evidence="4">
    <location>
        <begin position="25"/>
        <end position="71"/>
    </location>
</feature>
<dbReference type="InterPro" id="IPR003439">
    <property type="entry name" value="ABC_transporter-like_ATP-bd"/>
</dbReference>
<dbReference type="Gene3D" id="3.40.50.300">
    <property type="entry name" value="P-loop containing nucleotide triphosphate hydrolases"/>
    <property type="match status" value="1"/>
</dbReference>
<comment type="caution">
    <text evidence="5">The sequence shown here is derived from an EMBL/GenBank/DDBJ whole genome shotgun (WGS) entry which is preliminary data.</text>
</comment>
<dbReference type="GO" id="GO:0005524">
    <property type="term" value="F:ATP binding"/>
    <property type="evidence" value="ECO:0007669"/>
    <property type="project" value="UniProtKB-KW"/>
</dbReference>
<dbReference type="GO" id="GO:0016887">
    <property type="term" value="F:ATP hydrolysis activity"/>
    <property type="evidence" value="ECO:0007669"/>
    <property type="project" value="InterPro"/>
</dbReference>
<evidence type="ECO:0000256" key="1">
    <source>
        <dbReference type="ARBA" id="ARBA00022448"/>
    </source>
</evidence>
<accession>X1AP09</accession>
<dbReference type="PANTHER" id="PTHR42711:SF18">
    <property type="entry name" value="ABC TRANSPORTER, ATP-BINDING PROTEIN"/>
    <property type="match status" value="1"/>
</dbReference>
<evidence type="ECO:0000256" key="2">
    <source>
        <dbReference type="ARBA" id="ARBA00022741"/>
    </source>
</evidence>
<sequence>YERMSAVENLRFFAQLFGIRKFDPYPLLKRVGLEKREKDRVESYSKGMKQRLMVARFLVNSPRVLFLDEPTDGLDPVSAETIRKVILEEREKGVTVFLTTHEMMEADKLSDRVAFINEGKIAAIDTPENLKQKFGRRALKVRVREKGKVVEKELPLDEKKVTKDITNLFANEDIVTVHTAEATLEEIFIKITGRRLE</sequence>
<organism evidence="5">
    <name type="scientific">marine sediment metagenome</name>
    <dbReference type="NCBI Taxonomy" id="412755"/>
    <lineage>
        <taxon>unclassified sequences</taxon>
        <taxon>metagenomes</taxon>
        <taxon>ecological metagenomes</taxon>
    </lineage>
</organism>
<dbReference type="Pfam" id="PF00005">
    <property type="entry name" value="ABC_tran"/>
    <property type="match status" value="1"/>
</dbReference>
<dbReference type="InterPro" id="IPR027417">
    <property type="entry name" value="P-loop_NTPase"/>
</dbReference>